<evidence type="ECO:0000256" key="1">
    <source>
        <dbReference type="ARBA" id="ARBA00000316"/>
    </source>
</evidence>
<feature type="modified residue" description="N6-(pyridoxal phosphate)lysine" evidence="7 8">
    <location>
        <position position="45"/>
    </location>
</feature>
<dbReference type="SUPFAM" id="SSF50621">
    <property type="entry name" value="Alanine racemase C-terminal domain-like"/>
    <property type="match status" value="1"/>
</dbReference>
<dbReference type="PROSITE" id="PS00395">
    <property type="entry name" value="ALANINE_RACEMASE"/>
    <property type="match status" value="1"/>
</dbReference>
<dbReference type="InterPro" id="IPR009006">
    <property type="entry name" value="Ala_racemase/Decarboxylase_C"/>
</dbReference>
<evidence type="ECO:0000256" key="6">
    <source>
        <dbReference type="ARBA" id="ARBA00023235"/>
    </source>
</evidence>
<comment type="cofactor">
    <cofactor evidence="2 7 8">
        <name>pyridoxal 5'-phosphate</name>
        <dbReference type="ChEBI" id="CHEBI:597326"/>
    </cofactor>
</comment>
<dbReference type="RefSeq" id="WP_222877435.1">
    <property type="nucleotide sequence ID" value="NZ_AP023361.1"/>
</dbReference>
<evidence type="ECO:0000256" key="2">
    <source>
        <dbReference type="ARBA" id="ARBA00001933"/>
    </source>
</evidence>
<evidence type="ECO:0000256" key="9">
    <source>
        <dbReference type="PIRSR" id="PIRSR600821-52"/>
    </source>
</evidence>
<comment type="similarity">
    <text evidence="3 7">Belongs to the alanine racemase family.</text>
</comment>
<dbReference type="PANTHER" id="PTHR30511">
    <property type="entry name" value="ALANINE RACEMASE"/>
    <property type="match status" value="1"/>
</dbReference>
<dbReference type="GO" id="GO:0005829">
    <property type="term" value="C:cytosol"/>
    <property type="evidence" value="ECO:0007669"/>
    <property type="project" value="TreeGrafter"/>
</dbReference>
<reference evidence="11 12" key="1">
    <citation type="submission" date="2020-08" db="EMBL/GenBank/DDBJ databases">
        <title>Genome sequence of Rhizobiales bacterium strain IZ6.</title>
        <authorList>
            <person name="Nakai R."/>
            <person name="Naganuma T."/>
        </authorList>
    </citation>
    <scope>NUCLEOTIDE SEQUENCE [LARGE SCALE GENOMIC DNA]</scope>
    <source>
        <strain evidence="11 12">IZ6</strain>
    </source>
</reference>
<dbReference type="GO" id="GO:0008784">
    <property type="term" value="F:alanine racemase activity"/>
    <property type="evidence" value="ECO:0007669"/>
    <property type="project" value="UniProtKB-UniRule"/>
</dbReference>
<keyword evidence="6 7" id="KW-0413">Isomerase</keyword>
<dbReference type="Proteomes" id="UP000515317">
    <property type="component" value="Chromosome"/>
</dbReference>
<feature type="domain" description="Alanine racemase C-terminal" evidence="10">
    <location>
        <begin position="237"/>
        <end position="368"/>
    </location>
</feature>
<feature type="binding site" evidence="7 9">
    <location>
        <position position="139"/>
    </location>
    <ligand>
        <name>substrate</name>
    </ligand>
</feature>
<keyword evidence="12" id="KW-1185">Reference proteome</keyword>
<proteinExistence type="inferred from homology"/>
<evidence type="ECO:0000259" key="10">
    <source>
        <dbReference type="SMART" id="SM01005"/>
    </source>
</evidence>
<dbReference type="AlphaFoldDB" id="A0A6S6QTA9"/>
<dbReference type="EMBL" id="AP023361">
    <property type="protein sequence ID" value="BCJ90835.1"/>
    <property type="molecule type" value="Genomic_DNA"/>
</dbReference>
<comment type="function">
    <text evidence="7">Catalyzes the interconversion of L-alanine and D-alanine. May also act on other amino acids.</text>
</comment>
<dbReference type="Gene3D" id="2.40.37.10">
    <property type="entry name" value="Lyase, Ornithine Decarboxylase, Chain A, domain 1"/>
    <property type="match status" value="1"/>
</dbReference>
<dbReference type="GO" id="GO:0030632">
    <property type="term" value="P:D-alanine biosynthetic process"/>
    <property type="evidence" value="ECO:0007669"/>
    <property type="project" value="UniProtKB-UniRule"/>
</dbReference>
<accession>A0A6S6QTA9</accession>
<feature type="binding site" evidence="7 9">
    <location>
        <position position="311"/>
    </location>
    <ligand>
        <name>substrate</name>
    </ligand>
</feature>
<dbReference type="KEGG" id="tso:IZ6_15700"/>
<dbReference type="Pfam" id="PF01168">
    <property type="entry name" value="Ala_racemase_N"/>
    <property type="match status" value="1"/>
</dbReference>
<protein>
    <recommendedName>
        <fullName evidence="4 7">Alanine racemase</fullName>
        <ecNumber evidence="4 7">5.1.1.1</ecNumber>
    </recommendedName>
</protein>
<evidence type="ECO:0000256" key="7">
    <source>
        <dbReference type="HAMAP-Rule" id="MF_01201"/>
    </source>
</evidence>
<dbReference type="InterPro" id="IPR029066">
    <property type="entry name" value="PLP-binding_barrel"/>
</dbReference>
<feature type="active site" description="Proton acceptor; specific for D-alanine" evidence="7">
    <location>
        <position position="45"/>
    </location>
</feature>
<name>A0A6S6QTA9_9HYPH</name>
<dbReference type="NCBIfam" id="TIGR00492">
    <property type="entry name" value="alr"/>
    <property type="match status" value="1"/>
</dbReference>
<comment type="pathway">
    <text evidence="7">Amino-acid biosynthesis; D-alanine biosynthesis; D-alanine from L-alanine: step 1/1.</text>
</comment>
<gene>
    <name evidence="11" type="primary">alr_1</name>
    <name evidence="11" type="ORF">IZ6_15700</name>
</gene>
<feature type="active site" description="Proton acceptor; specific for L-alanine" evidence="7">
    <location>
        <position position="258"/>
    </location>
</feature>
<evidence type="ECO:0000256" key="3">
    <source>
        <dbReference type="ARBA" id="ARBA00007880"/>
    </source>
</evidence>
<dbReference type="UniPathway" id="UPA00042">
    <property type="reaction ID" value="UER00497"/>
</dbReference>
<evidence type="ECO:0000313" key="12">
    <source>
        <dbReference type="Proteomes" id="UP000515317"/>
    </source>
</evidence>
<dbReference type="InterPro" id="IPR020622">
    <property type="entry name" value="Ala_racemase_pyridoxalP-BS"/>
</dbReference>
<keyword evidence="5 7" id="KW-0663">Pyridoxal phosphate</keyword>
<evidence type="ECO:0000256" key="5">
    <source>
        <dbReference type="ARBA" id="ARBA00022898"/>
    </source>
</evidence>
<comment type="catalytic activity">
    <reaction evidence="1 7">
        <text>L-alanine = D-alanine</text>
        <dbReference type="Rhea" id="RHEA:20249"/>
        <dbReference type="ChEBI" id="CHEBI:57416"/>
        <dbReference type="ChEBI" id="CHEBI:57972"/>
        <dbReference type="EC" id="5.1.1.1"/>
    </reaction>
</comment>
<evidence type="ECO:0000256" key="8">
    <source>
        <dbReference type="PIRSR" id="PIRSR600821-50"/>
    </source>
</evidence>
<dbReference type="InterPro" id="IPR001608">
    <property type="entry name" value="Ala_racemase_N"/>
</dbReference>
<dbReference type="CDD" id="cd00430">
    <property type="entry name" value="PLPDE_III_AR"/>
    <property type="match status" value="1"/>
</dbReference>
<dbReference type="PRINTS" id="PR00992">
    <property type="entry name" value="ALARACEMASE"/>
</dbReference>
<evidence type="ECO:0000313" key="11">
    <source>
        <dbReference type="EMBL" id="BCJ90835.1"/>
    </source>
</evidence>
<dbReference type="SMART" id="SM01005">
    <property type="entry name" value="Ala_racemase_C"/>
    <property type="match status" value="1"/>
</dbReference>
<dbReference type="SUPFAM" id="SSF51419">
    <property type="entry name" value="PLP-binding barrel"/>
    <property type="match status" value="1"/>
</dbReference>
<dbReference type="HAMAP" id="MF_01201">
    <property type="entry name" value="Ala_racemase"/>
    <property type="match status" value="1"/>
</dbReference>
<evidence type="ECO:0000256" key="4">
    <source>
        <dbReference type="ARBA" id="ARBA00013089"/>
    </source>
</evidence>
<dbReference type="Gene3D" id="3.20.20.10">
    <property type="entry name" value="Alanine racemase"/>
    <property type="match status" value="1"/>
</dbReference>
<dbReference type="InterPro" id="IPR011079">
    <property type="entry name" value="Ala_racemase_C"/>
</dbReference>
<dbReference type="GO" id="GO:0030170">
    <property type="term" value="F:pyridoxal phosphate binding"/>
    <property type="evidence" value="ECO:0007669"/>
    <property type="project" value="UniProtKB-UniRule"/>
</dbReference>
<organism evidence="11 12">
    <name type="scientific">Terrihabitans soli</name>
    <dbReference type="NCBI Taxonomy" id="708113"/>
    <lineage>
        <taxon>Bacteria</taxon>
        <taxon>Pseudomonadati</taxon>
        <taxon>Pseudomonadota</taxon>
        <taxon>Alphaproteobacteria</taxon>
        <taxon>Hyphomicrobiales</taxon>
        <taxon>Terrihabitans</taxon>
    </lineage>
</organism>
<dbReference type="PANTHER" id="PTHR30511:SF0">
    <property type="entry name" value="ALANINE RACEMASE, CATABOLIC-RELATED"/>
    <property type="match status" value="1"/>
</dbReference>
<sequence length="369" mass="38683">MSSLHQGPPETETGGRLTIDLSAIAANYKLLASRAAPAECAAVVKADAYGLGVPSVAQALWTAGARTFFVAHVFEARALRAALPEAIIYVLSGLNPGSASILLEINARPVLGSPGEVEEWVAKGGGASAALHIDTGMNRLGLSLSEAEETAQKNAFRPSLVMSHLACADVPNHPLNKEQLTAFEAVRQLFPDTPASLANSAATLSGGAYRFDLCRPGIALYGGNPFHPHPAPDLKPVVKLQTRIVQLREAGRGEKVGYGGEETLGRPSRLAILSLGYADGFIRAAGSRDAQKGAEVIIAGKSCPLVGRISMDLIAADITDLPENAVKRGDYATVLGDGITIDELAQKAGTIGYEILTRLGPRFERIYAG</sequence>
<dbReference type="Pfam" id="PF00842">
    <property type="entry name" value="Ala_racemase_C"/>
    <property type="match status" value="1"/>
</dbReference>
<dbReference type="EC" id="5.1.1.1" evidence="4 7"/>
<dbReference type="InterPro" id="IPR000821">
    <property type="entry name" value="Ala_racemase"/>
</dbReference>